<keyword evidence="1" id="KW-0812">Transmembrane</keyword>
<evidence type="ECO:0000313" key="2">
    <source>
        <dbReference type="EMBL" id="OGC59820.1"/>
    </source>
</evidence>
<protein>
    <submittedName>
        <fullName evidence="2">Uncharacterized protein</fullName>
    </submittedName>
</protein>
<dbReference type="Proteomes" id="UP000178964">
    <property type="component" value="Unassembled WGS sequence"/>
</dbReference>
<proteinExistence type="predicted"/>
<evidence type="ECO:0000256" key="1">
    <source>
        <dbReference type="SAM" id="Phobius"/>
    </source>
</evidence>
<keyword evidence="1" id="KW-0472">Membrane</keyword>
<dbReference type="AlphaFoldDB" id="A0A1F4VS08"/>
<gene>
    <name evidence="2" type="ORF">A3A70_03120</name>
</gene>
<name>A0A1F4VS08_UNCKA</name>
<comment type="caution">
    <text evidence="2">The sequence shown here is derived from an EMBL/GenBank/DDBJ whole genome shotgun (WGS) entry which is preliminary data.</text>
</comment>
<sequence length="119" mass="13377">MSREKRNGRREQSFASVNIEFLTQVGILLMVVVVFGVLYVLPPPSSSDLLVRVTDKMFEACWGPLATELQRSECFFEVSTAFVLFLLILAVVIGGSVYLGDSIPIWLDSIFSRTKKKKE</sequence>
<feature type="transmembrane region" description="Helical" evidence="1">
    <location>
        <begin position="21"/>
        <end position="41"/>
    </location>
</feature>
<evidence type="ECO:0000313" key="3">
    <source>
        <dbReference type="Proteomes" id="UP000178964"/>
    </source>
</evidence>
<feature type="transmembrane region" description="Helical" evidence="1">
    <location>
        <begin position="81"/>
        <end position="107"/>
    </location>
</feature>
<accession>A0A1F4VS08</accession>
<organism evidence="2 3">
    <name type="scientific">candidate division WWE3 bacterium RIFCSPLOWO2_01_FULL_42_11</name>
    <dbReference type="NCBI Taxonomy" id="1802627"/>
    <lineage>
        <taxon>Bacteria</taxon>
        <taxon>Katanobacteria</taxon>
    </lineage>
</organism>
<reference evidence="2 3" key="1">
    <citation type="journal article" date="2016" name="Nat. Commun.">
        <title>Thousands of microbial genomes shed light on interconnected biogeochemical processes in an aquifer system.</title>
        <authorList>
            <person name="Anantharaman K."/>
            <person name="Brown C.T."/>
            <person name="Hug L.A."/>
            <person name="Sharon I."/>
            <person name="Castelle C.J."/>
            <person name="Probst A.J."/>
            <person name="Thomas B.C."/>
            <person name="Singh A."/>
            <person name="Wilkins M.J."/>
            <person name="Karaoz U."/>
            <person name="Brodie E.L."/>
            <person name="Williams K.H."/>
            <person name="Hubbard S.S."/>
            <person name="Banfield J.F."/>
        </authorList>
    </citation>
    <scope>NUCLEOTIDE SEQUENCE [LARGE SCALE GENOMIC DNA]</scope>
</reference>
<dbReference type="EMBL" id="MEVK01000007">
    <property type="protein sequence ID" value="OGC59820.1"/>
    <property type="molecule type" value="Genomic_DNA"/>
</dbReference>
<keyword evidence="1" id="KW-1133">Transmembrane helix</keyword>